<proteinExistence type="inferred from homology"/>
<accession>A0A7W3PNV6</accession>
<evidence type="ECO:0000256" key="2">
    <source>
        <dbReference type="ARBA" id="ARBA00010792"/>
    </source>
</evidence>
<dbReference type="PANTHER" id="PTHR30353:SF0">
    <property type="entry name" value="TRANSMEMBRANE PROTEIN"/>
    <property type="match status" value="1"/>
</dbReference>
<protein>
    <submittedName>
        <fullName evidence="9">Membrane-associated protein</fullName>
    </submittedName>
</protein>
<dbReference type="Proteomes" id="UP000524237">
    <property type="component" value="Unassembled WGS sequence"/>
</dbReference>
<evidence type="ECO:0000256" key="5">
    <source>
        <dbReference type="ARBA" id="ARBA00022989"/>
    </source>
</evidence>
<feature type="domain" description="VTT" evidence="8">
    <location>
        <begin position="47"/>
        <end position="163"/>
    </location>
</feature>
<keyword evidence="6 7" id="KW-0472">Membrane</keyword>
<dbReference type="PANTHER" id="PTHR30353">
    <property type="entry name" value="INNER MEMBRANE PROTEIN DEDA-RELATED"/>
    <property type="match status" value="1"/>
</dbReference>
<evidence type="ECO:0000313" key="10">
    <source>
        <dbReference type="Proteomes" id="UP000524237"/>
    </source>
</evidence>
<keyword evidence="10" id="KW-1185">Reference proteome</keyword>
<evidence type="ECO:0000256" key="6">
    <source>
        <dbReference type="ARBA" id="ARBA00023136"/>
    </source>
</evidence>
<name>A0A7W3PNV6_9MICO</name>
<dbReference type="GO" id="GO:0005886">
    <property type="term" value="C:plasma membrane"/>
    <property type="evidence" value="ECO:0007669"/>
    <property type="project" value="UniProtKB-SubCell"/>
</dbReference>
<keyword evidence="3 7" id="KW-1003">Cell membrane</keyword>
<dbReference type="InterPro" id="IPR032816">
    <property type="entry name" value="VTT_dom"/>
</dbReference>
<gene>
    <name evidence="9" type="ORF">FB555_000898</name>
</gene>
<evidence type="ECO:0000256" key="3">
    <source>
        <dbReference type="ARBA" id="ARBA00022475"/>
    </source>
</evidence>
<reference evidence="9 10" key="1">
    <citation type="submission" date="2020-07" db="EMBL/GenBank/DDBJ databases">
        <title>Sequencing the genomes of 1000 actinobacteria strains.</title>
        <authorList>
            <person name="Klenk H.-P."/>
        </authorList>
    </citation>
    <scope>NUCLEOTIDE SEQUENCE [LARGE SCALE GENOMIC DNA]</scope>
    <source>
        <strain evidence="9 10">DSM 23737</strain>
    </source>
</reference>
<feature type="transmembrane region" description="Helical" evidence="7">
    <location>
        <begin position="6"/>
        <end position="30"/>
    </location>
</feature>
<comment type="subcellular location">
    <subcellularLocation>
        <location evidence="1 7">Cell membrane</location>
        <topology evidence="1 7">Multi-pass membrane protein</topology>
    </subcellularLocation>
</comment>
<evidence type="ECO:0000256" key="4">
    <source>
        <dbReference type="ARBA" id="ARBA00022692"/>
    </source>
</evidence>
<organism evidence="9 10">
    <name type="scientific">Alpinimonas psychrophila</name>
    <dbReference type="NCBI Taxonomy" id="748908"/>
    <lineage>
        <taxon>Bacteria</taxon>
        <taxon>Bacillati</taxon>
        <taxon>Actinomycetota</taxon>
        <taxon>Actinomycetes</taxon>
        <taxon>Micrococcales</taxon>
        <taxon>Microbacteriaceae</taxon>
        <taxon>Alpinimonas</taxon>
    </lineage>
</organism>
<keyword evidence="5 7" id="KW-1133">Transmembrane helix</keyword>
<feature type="transmembrane region" description="Helical" evidence="7">
    <location>
        <begin position="145"/>
        <end position="169"/>
    </location>
</feature>
<comment type="similarity">
    <text evidence="2 7">Belongs to the DedA family.</text>
</comment>
<feature type="transmembrane region" description="Helical" evidence="7">
    <location>
        <begin position="42"/>
        <end position="72"/>
    </location>
</feature>
<keyword evidence="4 7" id="KW-0812">Transmembrane</keyword>
<dbReference type="Pfam" id="PF09335">
    <property type="entry name" value="VTT_dom"/>
    <property type="match status" value="1"/>
</dbReference>
<comment type="caution">
    <text evidence="9">The sequence shown here is derived from an EMBL/GenBank/DDBJ whole genome shotgun (WGS) entry which is preliminary data.</text>
</comment>
<evidence type="ECO:0000313" key="9">
    <source>
        <dbReference type="EMBL" id="MBA8828827.1"/>
    </source>
</evidence>
<dbReference type="EMBL" id="JACGWU010000001">
    <property type="protein sequence ID" value="MBA8828827.1"/>
    <property type="molecule type" value="Genomic_DNA"/>
</dbReference>
<dbReference type="RefSeq" id="WP_182484188.1">
    <property type="nucleotide sequence ID" value="NZ_JACGWU010000001.1"/>
</dbReference>
<feature type="transmembrane region" description="Helical" evidence="7">
    <location>
        <begin position="112"/>
        <end position="133"/>
    </location>
</feature>
<evidence type="ECO:0000256" key="1">
    <source>
        <dbReference type="ARBA" id="ARBA00004651"/>
    </source>
</evidence>
<dbReference type="InterPro" id="IPR032818">
    <property type="entry name" value="DedA-like"/>
</dbReference>
<sequence length="212" mass="23098">MNWFDAHAIIAGLGAFAVVGVAAIIFFETATILGSFLPGDSLLFLLGLTLATALSSFPFWLAIVLVFTAAFAGSEAGFWLGRRMGPHIFERRPTFFFNPRVLARARLFFENYGARAVILARFVPVLRALIPMFAGMTGFAPRRYVVLNLIGALAWVGGLMVAGFLLGQLAFVREHIELCVISFVVASSLPLPIELLRAHLKRTSEIGVSAPR</sequence>
<evidence type="ECO:0000256" key="7">
    <source>
        <dbReference type="RuleBase" id="RU367016"/>
    </source>
</evidence>
<dbReference type="AlphaFoldDB" id="A0A7W3PNV6"/>
<evidence type="ECO:0000259" key="8">
    <source>
        <dbReference type="Pfam" id="PF09335"/>
    </source>
</evidence>